<dbReference type="InterPro" id="IPR024925">
    <property type="entry name" value="Malonyl_CoA-ACP_transAc"/>
</dbReference>
<evidence type="ECO:0000256" key="3">
    <source>
        <dbReference type="ARBA" id="ARBA00022679"/>
    </source>
</evidence>
<name>A0A239BK03_9BACT</name>
<dbReference type="SMART" id="SM00827">
    <property type="entry name" value="PKS_AT"/>
    <property type="match status" value="1"/>
</dbReference>
<comment type="similarity">
    <text evidence="6">Belongs to the fabD family.</text>
</comment>
<reference evidence="9 10" key="1">
    <citation type="submission" date="2017-06" db="EMBL/GenBank/DDBJ databases">
        <authorList>
            <person name="Kim H.J."/>
            <person name="Triplett B.A."/>
        </authorList>
    </citation>
    <scope>NUCLEOTIDE SEQUENCE [LARGE SCALE GENOMIC DNA]</scope>
    <source>
        <strain evidence="9 10">DSM 13116</strain>
    </source>
</reference>
<evidence type="ECO:0000259" key="8">
    <source>
        <dbReference type="SMART" id="SM00827"/>
    </source>
</evidence>
<dbReference type="Proteomes" id="UP000198324">
    <property type="component" value="Unassembled WGS sequence"/>
</dbReference>
<evidence type="ECO:0000313" key="9">
    <source>
        <dbReference type="EMBL" id="SNS07711.1"/>
    </source>
</evidence>
<gene>
    <name evidence="9" type="ORF">SAMN04488503_2605</name>
</gene>
<sequence>MLPTAFLFPGQGSQELNMGRDVAEAQSAAMDLWLLAEKCSGLKLREIYWGAPDAAPAPEMSDTRALQPALTVVNVSLWLAAKGKAQAMSVVGAAGHSLGEFAALCAAGVLSVEDVVKAVCERGKLMADAGSPSGPSGHGMAAVVKLPLETVEAIVAKAAGQSGAFLRIANHNSPAQFVISGEKPALDAASALVKEAKGRAVPLAVSGAFHSPLMSEPANAFAKVLDSLAWRPAAFPVYMNVTGQAETDPGVLKALLTAQMTSSVLWTVTMRGLYAAGARRFVELGPKSVLAKLALQNLEGKDDIIAQAAGNMDAVADI</sequence>
<dbReference type="InterPro" id="IPR014043">
    <property type="entry name" value="Acyl_transferase_dom"/>
</dbReference>
<evidence type="ECO:0000256" key="7">
    <source>
        <dbReference type="PIRSR" id="PIRSR000446-1"/>
    </source>
</evidence>
<dbReference type="InterPro" id="IPR001227">
    <property type="entry name" value="Ac_transferase_dom_sf"/>
</dbReference>
<dbReference type="AlphaFoldDB" id="A0A239BK03"/>
<organism evidence="9 10">
    <name type="scientific">Humidesulfovibrio mexicanus</name>
    <dbReference type="NCBI Taxonomy" id="147047"/>
    <lineage>
        <taxon>Bacteria</taxon>
        <taxon>Pseudomonadati</taxon>
        <taxon>Thermodesulfobacteriota</taxon>
        <taxon>Desulfovibrionia</taxon>
        <taxon>Desulfovibrionales</taxon>
        <taxon>Desulfovibrionaceae</taxon>
        <taxon>Humidesulfovibrio</taxon>
    </lineage>
</organism>
<dbReference type="SUPFAM" id="SSF52151">
    <property type="entry name" value="FabD/lysophospholipase-like"/>
    <property type="match status" value="1"/>
</dbReference>
<keyword evidence="3 6" id="KW-0808">Transferase</keyword>
<dbReference type="GO" id="GO:0005829">
    <property type="term" value="C:cytosol"/>
    <property type="evidence" value="ECO:0007669"/>
    <property type="project" value="TreeGrafter"/>
</dbReference>
<evidence type="ECO:0000313" key="10">
    <source>
        <dbReference type="Proteomes" id="UP000198324"/>
    </source>
</evidence>
<dbReference type="RefSeq" id="WP_089274809.1">
    <property type="nucleotide sequence ID" value="NZ_FZOC01000005.1"/>
</dbReference>
<dbReference type="Pfam" id="PF00698">
    <property type="entry name" value="Acyl_transf_1"/>
    <property type="match status" value="1"/>
</dbReference>
<evidence type="ECO:0000256" key="6">
    <source>
        <dbReference type="PIRNR" id="PIRNR000446"/>
    </source>
</evidence>
<dbReference type="InterPro" id="IPR016035">
    <property type="entry name" value="Acyl_Trfase/lysoPLipase"/>
</dbReference>
<keyword evidence="10" id="KW-1185">Reference proteome</keyword>
<dbReference type="EMBL" id="FZOC01000005">
    <property type="protein sequence ID" value="SNS07711.1"/>
    <property type="molecule type" value="Genomic_DNA"/>
</dbReference>
<feature type="active site" evidence="7">
    <location>
        <position position="210"/>
    </location>
</feature>
<dbReference type="EC" id="2.3.1.39" evidence="1 6"/>
<dbReference type="PANTHER" id="PTHR42681:SF1">
    <property type="entry name" value="MALONYL-COA-ACYL CARRIER PROTEIN TRANSACYLASE, MITOCHONDRIAL"/>
    <property type="match status" value="1"/>
</dbReference>
<dbReference type="GO" id="GO:0006633">
    <property type="term" value="P:fatty acid biosynthetic process"/>
    <property type="evidence" value="ECO:0007669"/>
    <property type="project" value="TreeGrafter"/>
</dbReference>
<dbReference type="OrthoDB" id="9808564at2"/>
<dbReference type="GO" id="GO:0004314">
    <property type="term" value="F:[acyl-carrier-protein] S-malonyltransferase activity"/>
    <property type="evidence" value="ECO:0007669"/>
    <property type="project" value="UniProtKB-EC"/>
</dbReference>
<comment type="catalytic activity">
    <reaction evidence="5 6">
        <text>holo-[ACP] + malonyl-CoA = malonyl-[ACP] + CoA</text>
        <dbReference type="Rhea" id="RHEA:41792"/>
        <dbReference type="Rhea" id="RHEA-COMP:9623"/>
        <dbReference type="Rhea" id="RHEA-COMP:9685"/>
        <dbReference type="ChEBI" id="CHEBI:57287"/>
        <dbReference type="ChEBI" id="CHEBI:57384"/>
        <dbReference type="ChEBI" id="CHEBI:64479"/>
        <dbReference type="ChEBI" id="CHEBI:78449"/>
        <dbReference type="EC" id="2.3.1.39"/>
    </reaction>
</comment>
<evidence type="ECO:0000256" key="4">
    <source>
        <dbReference type="ARBA" id="ARBA00023315"/>
    </source>
</evidence>
<dbReference type="Gene3D" id="3.40.366.10">
    <property type="entry name" value="Malonyl-Coenzyme A Acyl Carrier Protein, domain 2"/>
    <property type="match status" value="1"/>
</dbReference>
<feature type="active site" evidence="7">
    <location>
        <position position="97"/>
    </location>
</feature>
<dbReference type="Gene3D" id="3.30.70.250">
    <property type="entry name" value="Malonyl-CoA ACP transacylase, ACP-binding"/>
    <property type="match status" value="1"/>
</dbReference>
<protein>
    <recommendedName>
        <fullName evidence="2 6">Malonyl CoA-acyl carrier protein transacylase</fullName>
        <ecNumber evidence="1 6">2.3.1.39</ecNumber>
    </recommendedName>
</protein>
<dbReference type="InterPro" id="IPR050858">
    <property type="entry name" value="Mal-CoA-ACP_Trans/PKS_FabD"/>
</dbReference>
<dbReference type="InterPro" id="IPR016036">
    <property type="entry name" value="Malonyl_transacylase_ACP-bd"/>
</dbReference>
<evidence type="ECO:0000256" key="5">
    <source>
        <dbReference type="ARBA" id="ARBA00048462"/>
    </source>
</evidence>
<evidence type="ECO:0000256" key="2">
    <source>
        <dbReference type="ARBA" id="ARBA00018953"/>
    </source>
</evidence>
<dbReference type="PANTHER" id="PTHR42681">
    <property type="entry name" value="MALONYL-COA-ACYL CARRIER PROTEIN TRANSACYLASE, MITOCHONDRIAL"/>
    <property type="match status" value="1"/>
</dbReference>
<evidence type="ECO:0000256" key="1">
    <source>
        <dbReference type="ARBA" id="ARBA00013258"/>
    </source>
</evidence>
<accession>A0A239BK03</accession>
<proteinExistence type="inferred from homology"/>
<keyword evidence="4 6" id="KW-0012">Acyltransferase</keyword>
<dbReference type="SUPFAM" id="SSF55048">
    <property type="entry name" value="Probable ACP-binding domain of malonyl-CoA ACP transacylase"/>
    <property type="match status" value="1"/>
</dbReference>
<feature type="domain" description="Malonyl-CoA:ACP transacylase (MAT)" evidence="8">
    <location>
        <begin position="7"/>
        <end position="314"/>
    </location>
</feature>
<dbReference type="PIRSF" id="PIRSF000446">
    <property type="entry name" value="Mct"/>
    <property type="match status" value="1"/>
</dbReference>